<keyword evidence="13" id="KW-1185">Reference proteome</keyword>
<feature type="transmembrane region" description="Helical" evidence="10">
    <location>
        <begin position="458"/>
        <end position="482"/>
    </location>
</feature>
<keyword evidence="4 10" id="KW-0812">Transmembrane</keyword>
<feature type="transmembrane region" description="Helical" evidence="10">
    <location>
        <begin position="404"/>
        <end position="422"/>
    </location>
</feature>
<gene>
    <name evidence="12" type="primary">RFT1_1</name>
    <name evidence="12" type="ORF">DL546_002807</name>
</gene>
<feature type="transmembrane region" description="Helical" evidence="10">
    <location>
        <begin position="141"/>
        <end position="161"/>
    </location>
</feature>
<dbReference type="GO" id="GO:0005789">
    <property type="term" value="C:endoplasmic reticulum membrane"/>
    <property type="evidence" value="ECO:0007669"/>
    <property type="project" value="UniProtKB-SubCell"/>
</dbReference>
<reference evidence="12 13" key="1">
    <citation type="submission" date="2018-08" db="EMBL/GenBank/DDBJ databases">
        <title>Draft genome of the lignicolous fungus Coniochaeta pulveracea.</title>
        <authorList>
            <person name="Borstlap C.J."/>
            <person name="De Witt R.N."/>
            <person name="Botha A."/>
            <person name="Volschenk H."/>
        </authorList>
    </citation>
    <scope>NUCLEOTIDE SEQUENCE [LARGE SCALE GENOMIC DNA]</scope>
    <source>
        <strain evidence="12 13">CAB683</strain>
    </source>
</reference>
<feature type="transmembrane region" description="Helical" evidence="10">
    <location>
        <begin position="101"/>
        <end position="121"/>
    </location>
</feature>
<dbReference type="Pfam" id="PF04506">
    <property type="entry name" value="Rft-1"/>
    <property type="match status" value="1"/>
</dbReference>
<keyword evidence="6 10" id="KW-1133">Transmembrane helix</keyword>
<dbReference type="STRING" id="177199.A0A420XYW1"/>
<comment type="similarity">
    <text evidence="3 10">Belongs to the RFT1 family.</text>
</comment>
<dbReference type="PANTHER" id="PTHR13117:SF5">
    <property type="entry name" value="PROTEIN RFT1 HOMOLOG"/>
    <property type="match status" value="1"/>
</dbReference>
<evidence type="ECO:0000313" key="12">
    <source>
        <dbReference type="EMBL" id="RKU40826.1"/>
    </source>
</evidence>
<comment type="pathway">
    <text evidence="2">Protein modification; protein glycosylation.</text>
</comment>
<comment type="subcellular location">
    <subcellularLocation>
        <location evidence="1 10">Endoplasmic reticulum membrane</location>
        <topology evidence="1 10">Multi-pass membrane protein</topology>
    </subcellularLocation>
</comment>
<feature type="transmembrane region" description="Helical" evidence="10">
    <location>
        <begin position="40"/>
        <end position="60"/>
    </location>
</feature>
<feature type="transmembrane region" description="Helical" evidence="10">
    <location>
        <begin position="362"/>
        <end position="384"/>
    </location>
</feature>
<feature type="transmembrane region" description="Helical" evidence="10">
    <location>
        <begin position="534"/>
        <end position="552"/>
    </location>
</feature>
<feature type="compositionally biased region" description="Basic and acidic residues" evidence="11">
    <location>
        <begin position="77"/>
        <end position="86"/>
    </location>
</feature>
<keyword evidence="7 10" id="KW-0472">Membrane</keyword>
<dbReference type="PANTHER" id="PTHR13117">
    <property type="entry name" value="ENDOPLASMIC RETICULUM MULTISPAN TRANSMEMBRANE PROTEIN-RELATED"/>
    <property type="match status" value="1"/>
</dbReference>
<comment type="caution">
    <text evidence="12">The sequence shown here is derived from an EMBL/GenBank/DDBJ whole genome shotgun (WGS) entry which is preliminary data.</text>
</comment>
<name>A0A420XYW1_9PEZI</name>
<dbReference type="GO" id="GO:0034203">
    <property type="term" value="P:glycolipid translocation"/>
    <property type="evidence" value="ECO:0007669"/>
    <property type="project" value="TreeGrafter"/>
</dbReference>
<proteinExistence type="inferred from homology"/>
<evidence type="ECO:0000256" key="6">
    <source>
        <dbReference type="ARBA" id="ARBA00022989"/>
    </source>
</evidence>
<dbReference type="Proteomes" id="UP000275385">
    <property type="component" value="Unassembled WGS sequence"/>
</dbReference>
<sequence length="566" mass="61402">MSGPGTGQAVRGASLLILLQVASRAVTFTANQILLRYMTAQLLGVSTQLEVYYLSVLFFARESLRVAVQRQGSNTKTEQKGKETLHQPDTTPQSTQAAVNISYLAIGLGGIVAWILGQLYISSVETSSVGDTPYLRPSLYLYAFAAMVELLTEPAFVAMQIRLQFAVRAKAEAFATFLRCAATLTLAMWASRRALELGILPFALGQAVYGLALLAVYAWYGFALARKDRFSLFPVPLRDNEDKAKSGDNGRSEQTDYVMSYFSRSTLRLAGSMMAQSLVKHILTQGDTFLVSVLSTTTAQGVYALANNYGGLVARLVLQPVEESSRNYFSRLLSGLSSSGRQTRSSSHTAVRQAGTDLQALLKVYTMLSLVVVTFGPTAAPLLLSLVAGPRWATSGAGSCLSAYAYYIPLLAINGVAEAFVASVASDAEVHRQSAWMTGFSVVFATAGYVFLRVMGMGAVGLVLANIVNMLCRIIWCTCFITKYFRTRGVNFELLDILPSPMAIISAVVVSQLVSRTANVPAGEVLGMQRTLVQLLKVGVVALPYLASQIYSERRFLRQRYQVIQG</sequence>
<evidence type="ECO:0000256" key="9">
    <source>
        <dbReference type="ARBA" id="ARBA00045912"/>
    </source>
</evidence>
<evidence type="ECO:0000256" key="10">
    <source>
        <dbReference type="RuleBase" id="RU365067"/>
    </source>
</evidence>
<dbReference type="AlphaFoldDB" id="A0A420XYW1"/>
<feature type="transmembrane region" description="Helical" evidence="10">
    <location>
        <begin position="434"/>
        <end position="452"/>
    </location>
</feature>
<evidence type="ECO:0000256" key="2">
    <source>
        <dbReference type="ARBA" id="ARBA00004922"/>
    </source>
</evidence>
<dbReference type="GO" id="GO:0006488">
    <property type="term" value="P:dolichol-linked oligosaccharide biosynthetic process"/>
    <property type="evidence" value="ECO:0007669"/>
    <property type="project" value="InterPro"/>
</dbReference>
<evidence type="ECO:0000256" key="5">
    <source>
        <dbReference type="ARBA" id="ARBA00022824"/>
    </source>
</evidence>
<feature type="transmembrane region" description="Helical" evidence="10">
    <location>
        <begin position="197"/>
        <end position="220"/>
    </location>
</feature>
<evidence type="ECO:0000313" key="13">
    <source>
        <dbReference type="Proteomes" id="UP000275385"/>
    </source>
</evidence>
<evidence type="ECO:0000256" key="4">
    <source>
        <dbReference type="ARBA" id="ARBA00022692"/>
    </source>
</evidence>
<protein>
    <recommendedName>
        <fullName evidence="8 10">Man(5)GlcNAc(2)-PP-dolichol translocation protein RFT1</fullName>
    </recommendedName>
</protein>
<feature type="transmembrane region" description="Helical" evidence="10">
    <location>
        <begin position="173"/>
        <end position="191"/>
    </location>
</feature>
<keyword evidence="10" id="KW-0813">Transport</keyword>
<feature type="transmembrane region" description="Helical" evidence="10">
    <location>
        <begin position="494"/>
        <end position="514"/>
    </location>
</feature>
<dbReference type="OrthoDB" id="9979195at2759"/>
<evidence type="ECO:0000256" key="7">
    <source>
        <dbReference type="ARBA" id="ARBA00023136"/>
    </source>
</evidence>
<dbReference type="InterPro" id="IPR007594">
    <property type="entry name" value="RFT1"/>
</dbReference>
<accession>A0A420XYW1</accession>
<organism evidence="12 13">
    <name type="scientific">Coniochaeta pulveracea</name>
    <dbReference type="NCBI Taxonomy" id="177199"/>
    <lineage>
        <taxon>Eukaryota</taxon>
        <taxon>Fungi</taxon>
        <taxon>Dikarya</taxon>
        <taxon>Ascomycota</taxon>
        <taxon>Pezizomycotina</taxon>
        <taxon>Sordariomycetes</taxon>
        <taxon>Sordariomycetidae</taxon>
        <taxon>Coniochaetales</taxon>
        <taxon>Coniochaetaceae</taxon>
        <taxon>Coniochaeta</taxon>
    </lineage>
</organism>
<comment type="function">
    <text evidence="9 10">Intramembrane glycolipid transporter that operates in the biosynthetic pathway of dolichol-linked oligosaccharides, the glycan precursors employed in protein asparagine (N)-glycosylation. The sequential addition of sugars to dolichol pyrophosphate produces dolichol-linked oligosaccharides containing fourteen sugars, including two GlcNAcs, nine mannoses and three glucoses. Once assembled, the oligosaccharide is transferred from the lipid to nascent proteins by oligosaccharyltransferases. The assembly of dolichol-linked oligosaccharides begins on the cytosolic side of the endoplasmic reticulum membrane and finishes in its lumen. RFT1 could mediate the translocation of the cytosolically oriented intermediate DolPP-GlcNAc2Man5, produced by ALG11, into the ER lumen where dolichol-linked oligosaccharides assembly continues. However, the intramembrane lipid transporter activity could not be confirmed in vitro.</text>
</comment>
<dbReference type="EMBL" id="QVQW01000090">
    <property type="protein sequence ID" value="RKU40826.1"/>
    <property type="molecule type" value="Genomic_DNA"/>
</dbReference>
<evidence type="ECO:0000256" key="8">
    <source>
        <dbReference type="ARBA" id="ARBA00044793"/>
    </source>
</evidence>
<evidence type="ECO:0000256" key="3">
    <source>
        <dbReference type="ARBA" id="ARBA00010288"/>
    </source>
</evidence>
<evidence type="ECO:0000256" key="11">
    <source>
        <dbReference type="SAM" id="MobiDB-lite"/>
    </source>
</evidence>
<feature type="region of interest" description="Disordered" evidence="11">
    <location>
        <begin position="71"/>
        <end position="92"/>
    </location>
</feature>
<keyword evidence="5 10" id="KW-0256">Endoplasmic reticulum</keyword>
<evidence type="ECO:0000256" key="1">
    <source>
        <dbReference type="ARBA" id="ARBA00004477"/>
    </source>
</evidence>